<dbReference type="OrthoDB" id="535045at2759"/>
<comment type="caution">
    <text evidence="1">The sequence shown here is derived from an EMBL/GenBank/DDBJ whole genome shotgun (WGS) entry which is preliminary data.</text>
</comment>
<dbReference type="EMBL" id="JAEHOE010000004">
    <property type="protein sequence ID" value="KAG2500188.1"/>
    <property type="molecule type" value="Genomic_DNA"/>
</dbReference>
<organism evidence="1 2">
    <name type="scientific">Edaphochlamys debaryana</name>
    <dbReference type="NCBI Taxonomy" id="47281"/>
    <lineage>
        <taxon>Eukaryota</taxon>
        <taxon>Viridiplantae</taxon>
        <taxon>Chlorophyta</taxon>
        <taxon>core chlorophytes</taxon>
        <taxon>Chlorophyceae</taxon>
        <taxon>CS clade</taxon>
        <taxon>Chlamydomonadales</taxon>
        <taxon>Chlamydomonadales incertae sedis</taxon>
        <taxon>Edaphochlamys</taxon>
    </lineage>
</organism>
<sequence length="307" mass="32939">MCDFDFTDAKAEQICKNLGFNYGRKYASPVVTFPSGTPPLRVAFGLSCATATATGRRLRAGGVEAAAKRRDLLALDQWGEYEVDGGMPVDTFPYDATIANTSVVPTCSITVRQRCESPFYYAGVECSKSKLAAAPPPMAVPPSPPPPPPVKYHMIKEFSLRSSNLLEPNLLSQKPPVFYGGRFELDVTAKVPGALRKVWAPVCGFDVVANAAFANALALHMCKMVENCPTCLTNGYSVSSVVATPFVVPAGPYAAGEFDPNNRTHWSVITPTLPYSMARLIQDTPAPVFQVVTTPCTTLFAATCSVP</sequence>
<dbReference type="Proteomes" id="UP000612055">
    <property type="component" value="Unassembled WGS sequence"/>
</dbReference>
<evidence type="ECO:0008006" key="3">
    <source>
        <dbReference type="Google" id="ProtNLM"/>
    </source>
</evidence>
<dbReference type="AlphaFoldDB" id="A0A836C5M2"/>
<reference evidence="1" key="1">
    <citation type="journal article" date="2020" name="bioRxiv">
        <title>Comparative genomics of Chlamydomonas.</title>
        <authorList>
            <person name="Craig R.J."/>
            <person name="Hasan A.R."/>
            <person name="Ness R.W."/>
            <person name="Keightley P.D."/>
        </authorList>
    </citation>
    <scope>NUCLEOTIDE SEQUENCE</scope>
    <source>
        <strain evidence="1">CCAP 11/70</strain>
    </source>
</reference>
<proteinExistence type="predicted"/>
<accession>A0A836C5M2</accession>
<name>A0A836C5M2_9CHLO</name>
<evidence type="ECO:0000313" key="1">
    <source>
        <dbReference type="EMBL" id="KAG2500188.1"/>
    </source>
</evidence>
<protein>
    <recommendedName>
        <fullName evidence="3">SRCR domain-containing protein</fullName>
    </recommendedName>
</protein>
<keyword evidence="2" id="KW-1185">Reference proteome</keyword>
<gene>
    <name evidence="1" type="ORF">HYH03_001768</name>
</gene>
<evidence type="ECO:0000313" key="2">
    <source>
        <dbReference type="Proteomes" id="UP000612055"/>
    </source>
</evidence>